<protein>
    <recommendedName>
        <fullName evidence="4">DUF4394 domain-containing protein</fullName>
    </recommendedName>
</protein>
<evidence type="ECO:0000256" key="1">
    <source>
        <dbReference type="SAM" id="SignalP"/>
    </source>
</evidence>
<evidence type="ECO:0000313" key="3">
    <source>
        <dbReference type="Proteomes" id="UP000677244"/>
    </source>
</evidence>
<dbReference type="RefSeq" id="WP_209140942.1">
    <property type="nucleotide sequence ID" value="NZ_JAGHKO010000005.1"/>
</dbReference>
<evidence type="ECO:0000313" key="2">
    <source>
        <dbReference type="EMBL" id="MBO9202887.1"/>
    </source>
</evidence>
<proteinExistence type="predicted"/>
<name>A0ABS3YZF1_9BACT</name>
<feature type="chain" id="PRO_5045323691" description="DUF4394 domain-containing protein" evidence="1">
    <location>
        <begin position="26"/>
        <end position="319"/>
    </location>
</feature>
<comment type="caution">
    <text evidence="2">The sequence shown here is derived from an EMBL/GenBank/DDBJ whole genome shotgun (WGS) entry which is preliminary data.</text>
</comment>
<reference evidence="2 3" key="1">
    <citation type="submission" date="2021-03" db="EMBL/GenBank/DDBJ databases">
        <title>Assistant Professor.</title>
        <authorList>
            <person name="Huq M.A."/>
        </authorList>
    </citation>
    <scope>NUCLEOTIDE SEQUENCE [LARGE SCALE GENOMIC DNA]</scope>
    <source>
        <strain evidence="2 3">MAH-29</strain>
    </source>
</reference>
<accession>A0ABS3YZF1</accession>
<organism evidence="2 3">
    <name type="scientific">Niastella soli</name>
    <dbReference type="NCBI Taxonomy" id="2821487"/>
    <lineage>
        <taxon>Bacteria</taxon>
        <taxon>Pseudomonadati</taxon>
        <taxon>Bacteroidota</taxon>
        <taxon>Chitinophagia</taxon>
        <taxon>Chitinophagales</taxon>
        <taxon>Chitinophagaceae</taxon>
        <taxon>Niastella</taxon>
    </lineage>
</organism>
<keyword evidence="3" id="KW-1185">Reference proteome</keyword>
<dbReference type="SUPFAM" id="SSF101898">
    <property type="entry name" value="NHL repeat"/>
    <property type="match status" value="1"/>
</dbReference>
<dbReference type="PROSITE" id="PS51257">
    <property type="entry name" value="PROKAR_LIPOPROTEIN"/>
    <property type="match status" value="1"/>
</dbReference>
<dbReference type="Proteomes" id="UP000677244">
    <property type="component" value="Unassembled WGS sequence"/>
</dbReference>
<sequence>MKTSKTIMHFKKPLVILFSAMSLLAACKKDSDSDSPAATPLTYYTVKGYEDANNNYQDTYQLVSLDAASLAESVVYDLKDTEMNDIVYLPTTKEIAGLDDDGAALIKINPTTKQKTLVTLSTELNITYKDLVVDKDNNLYSLKKVSTLTSTKYNLVKIDAATGKVTILNPWKDVNDLTYLSATNEILAISANNYRGIAKYNLTSQDTSTVQLTTNTLTRYYALFSDNKSNVYAFQTDINYSASNIVKLDPATFASSIVTTLSDPKGLLDTEISYVPQRDEFVSIWKDLSFYRYDLGQKSTSLTTLSTDNQVWYYGVITN</sequence>
<dbReference type="EMBL" id="JAGHKO010000005">
    <property type="protein sequence ID" value="MBO9202887.1"/>
    <property type="molecule type" value="Genomic_DNA"/>
</dbReference>
<feature type="signal peptide" evidence="1">
    <location>
        <begin position="1"/>
        <end position="25"/>
    </location>
</feature>
<gene>
    <name evidence="2" type="ORF">J7I42_21535</name>
</gene>
<evidence type="ECO:0008006" key="4">
    <source>
        <dbReference type="Google" id="ProtNLM"/>
    </source>
</evidence>
<keyword evidence="1" id="KW-0732">Signal</keyword>